<dbReference type="RefSeq" id="XP_031001940.1">
    <property type="nucleotide sequence ID" value="XM_031153138.1"/>
</dbReference>
<evidence type="ECO:0000259" key="5">
    <source>
        <dbReference type="SMART" id="SM00829"/>
    </source>
</evidence>
<evidence type="ECO:0000256" key="2">
    <source>
        <dbReference type="ARBA" id="ARBA00022553"/>
    </source>
</evidence>
<dbReference type="OrthoDB" id="3565206at2759"/>
<dbReference type="PANTHER" id="PTHR45681:SF6">
    <property type="entry name" value="POLYKETIDE SYNTHASE 37"/>
    <property type="match status" value="1"/>
</dbReference>
<dbReference type="AlphaFoldDB" id="A0A8H8TWR3"/>
<dbReference type="EMBL" id="QGMH01000200">
    <property type="protein sequence ID" value="TVY23152.1"/>
    <property type="molecule type" value="Genomic_DNA"/>
</dbReference>
<proteinExistence type="predicted"/>
<dbReference type="InterPro" id="IPR050444">
    <property type="entry name" value="Polyketide_Synthase"/>
</dbReference>
<evidence type="ECO:0000313" key="7">
    <source>
        <dbReference type="Proteomes" id="UP000431533"/>
    </source>
</evidence>
<protein>
    <submittedName>
        <fullName evidence="6">Compactin diketide synthase</fullName>
    </submittedName>
</protein>
<keyword evidence="7" id="KW-1185">Reference proteome</keyword>
<dbReference type="InterPro" id="IPR013149">
    <property type="entry name" value="ADH-like_C"/>
</dbReference>
<dbReference type="GeneID" id="41988416"/>
<reference evidence="6 7" key="1">
    <citation type="submission" date="2018-05" db="EMBL/GenBank/DDBJ databases">
        <title>Genome sequencing and assembly of the regulated plant pathogen Lachnellula willkommii and related sister species for the development of diagnostic species identification markers.</title>
        <authorList>
            <person name="Giroux E."/>
            <person name="Bilodeau G."/>
        </authorList>
    </citation>
    <scope>NUCLEOTIDE SEQUENCE [LARGE SCALE GENOMIC DNA]</scope>
    <source>
        <strain evidence="6 7">CBS 185.66</strain>
    </source>
</reference>
<dbReference type="SUPFAM" id="SSF51735">
    <property type="entry name" value="NAD(P)-binding Rossmann-fold domains"/>
    <property type="match status" value="1"/>
</dbReference>
<gene>
    <name evidence="6" type="primary">mlcB_0</name>
    <name evidence="6" type="ORF">LHYA1_G008218</name>
</gene>
<keyword evidence="3" id="KW-0808">Transferase</keyword>
<dbReference type="InterPro" id="IPR011032">
    <property type="entry name" value="GroES-like_sf"/>
</dbReference>
<dbReference type="Gene3D" id="3.90.180.10">
    <property type="entry name" value="Medium-chain alcohol dehydrogenases, catalytic domain"/>
    <property type="match status" value="1"/>
</dbReference>
<dbReference type="InterPro" id="IPR020843">
    <property type="entry name" value="ER"/>
</dbReference>
<evidence type="ECO:0000256" key="1">
    <source>
        <dbReference type="ARBA" id="ARBA00022450"/>
    </source>
</evidence>
<accession>A0A8H8TWR3</accession>
<dbReference type="CDD" id="cd05195">
    <property type="entry name" value="enoyl_red"/>
    <property type="match status" value="1"/>
</dbReference>
<evidence type="ECO:0000256" key="3">
    <source>
        <dbReference type="ARBA" id="ARBA00022679"/>
    </source>
</evidence>
<dbReference type="GO" id="GO:0016491">
    <property type="term" value="F:oxidoreductase activity"/>
    <property type="evidence" value="ECO:0007669"/>
    <property type="project" value="InterPro"/>
</dbReference>
<dbReference type="GO" id="GO:0044550">
    <property type="term" value="P:secondary metabolite biosynthetic process"/>
    <property type="evidence" value="ECO:0007669"/>
    <property type="project" value="UniProtKB-ARBA"/>
</dbReference>
<evidence type="ECO:0000313" key="6">
    <source>
        <dbReference type="EMBL" id="TVY23152.1"/>
    </source>
</evidence>
<sequence>MSVIMSTAKRDDSPQFPEQIALVYADALPPQLWLEQLKVLLAKLTSTNVAVERLDRLNPSGKVCIFLSEMEHAFLSKMDETRFEKIKALLTRSQGVFWITRGAALESSTTSAILDLFRLTFDLSIGNSVVDCEYALRDSGILIPRMYSDVAETHSIPAAELMDTRIELFYQSNTELRLDVAVPGLLDSLAFIHAGPIHETLPDDFVEIRPEAFGLNFRYLMVSMGQLKGKVMGFEYSGRITRLGPNPSHGLKINDRICALTHNGHYSNTVRVHSDGVARIPDDMTFDVAATIPMIFIIAYHALVDTARLESGETVLIHAAAGGVGQAAIMIAKCIGAKIFVTVESNEKRDFLTKAYGIPPNNMFSSRDNSFAAAIMAATDFKGVDVLLNSLSGELLQEGWNTMAYHGRLVEIGKRDIQLNKNLEMLPSHRAISFSAIDLIHLGNYKNRVVSRVLASVLELFSNQDVQPVQPISVLPISEIQRGFRILQAGKQFGKIVIKPQPGDLIQVLPTRKV</sequence>
<evidence type="ECO:0000256" key="4">
    <source>
        <dbReference type="ARBA" id="ARBA00023268"/>
    </source>
</evidence>
<feature type="domain" description="Enoyl reductase (ER)" evidence="5">
    <location>
        <begin position="184"/>
        <end position="498"/>
    </location>
</feature>
<dbReference type="GO" id="GO:0016740">
    <property type="term" value="F:transferase activity"/>
    <property type="evidence" value="ECO:0007669"/>
    <property type="project" value="UniProtKB-KW"/>
</dbReference>
<dbReference type="Proteomes" id="UP000431533">
    <property type="component" value="Unassembled WGS sequence"/>
</dbReference>
<dbReference type="SMART" id="SM00829">
    <property type="entry name" value="PKS_ER"/>
    <property type="match status" value="1"/>
</dbReference>
<comment type="caution">
    <text evidence="6">The sequence shown here is derived from an EMBL/GenBank/DDBJ whole genome shotgun (WGS) entry which is preliminary data.</text>
</comment>
<dbReference type="SUPFAM" id="SSF50129">
    <property type="entry name" value="GroES-like"/>
    <property type="match status" value="1"/>
</dbReference>
<dbReference type="GO" id="GO:1901336">
    <property type="term" value="P:lactone biosynthetic process"/>
    <property type="evidence" value="ECO:0007669"/>
    <property type="project" value="UniProtKB-ARBA"/>
</dbReference>
<name>A0A8H8TWR3_9HELO</name>
<keyword evidence="2" id="KW-0597">Phosphoprotein</keyword>
<dbReference type="PANTHER" id="PTHR45681">
    <property type="entry name" value="POLYKETIDE SYNTHASE 44-RELATED"/>
    <property type="match status" value="1"/>
</dbReference>
<keyword evidence="1" id="KW-0596">Phosphopantetheine</keyword>
<dbReference type="InterPro" id="IPR036291">
    <property type="entry name" value="NAD(P)-bd_dom_sf"/>
</dbReference>
<dbReference type="Pfam" id="PF00107">
    <property type="entry name" value="ADH_zinc_N"/>
    <property type="match status" value="1"/>
</dbReference>
<dbReference type="FunFam" id="3.40.50.720:FF:000209">
    <property type="entry name" value="Polyketide synthase Pks12"/>
    <property type="match status" value="1"/>
</dbReference>
<keyword evidence="4" id="KW-0511">Multifunctional enzyme</keyword>
<organism evidence="6 7">
    <name type="scientific">Lachnellula hyalina</name>
    <dbReference type="NCBI Taxonomy" id="1316788"/>
    <lineage>
        <taxon>Eukaryota</taxon>
        <taxon>Fungi</taxon>
        <taxon>Dikarya</taxon>
        <taxon>Ascomycota</taxon>
        <taxon>Pezizomycotina</taxon>
        <taxon>Leotiomycetes</taxon>
        <taxon>Helotiales</taxon>
        <taxon>Lachnaceae</taxon>
        <taxon>Lachnellula</taxon>
    </lineage>
</organism>